<proteinExistence type="inferred from homology"/>
<dbReference type="PROSITE" id="PS01169">
    <property type="entry name" value="RIBOSOMAL_L21"/>
    <property type="match status" value="1"/>
</dbReference>
<dbReference type="InParanoid" id="A7T4P2"/>
<gene>
    <name evidence="3" type="ORF">NEMVEDRAFT_v1g222294</name>
</gene>
<evidence type="ECO:0000256" key="1">
    <source>
        <dbReference type="ARBA" id="ARBA00008563"/>
    </source>
</evidence>
<name>A7T4P2_NEMVE</name>
<evidence type="ECO:0000313" key="3">
    <source>
        <dbReference type="EMBL" id="EDO29069.1"/>
    </source>
</evidence>
<dbReference type="InterPro" id="IPR018258">
    <property type="entry name" value="Ribosomal_bL21_CS"/>
</dbReference>
<dbReference type="STRING" id="45351.A7T4P2"/>
<keyword evidence="4" id="KW-1185">Reference proteome</keyword>
<dbReference type="PANTHER" id="PTHR21349">
    <property type="entry name" value="50S RIBOSOMAL PROTEIN L21"/>
    <property type="match status" value="1"/>
</dbReference>
<dbReference type="Pfam" id="PF00829">
    <property type="entry name" value="Ribosomal_L21p"/>
    <property type="match status" value="2"/>
</dbReference>
<dbReference type="EMBL" id="DS470923">
    <property type="protein sequence ID" value="EDO29069.1"/>
    <property type="molecule type" value="Genomic_DNA"/>
</dbReference>
<dbReference type="PANTHER" id="PTHR21349:SF0">
    <property type="entry name" value="LARGE RIBOSOMAL SUBUNIT PROTEIN BL21M"/>
    <property type="match status" value="1"/>
</dbReference>
<dbReference type="GO" id="GO:0003723">
    <property type="term" value="F:RNA binding"/>
    <property type="evidence" value="ECO:0007669"/>
    <property type="project" value="InterPro"/>
</dbReference>
<dbReference type="SUPFAM" id="SSF141091">
    <property type="entry name" value="L21p-like"/>
    <property type="match status" value="2"/>
</dbReference>
<reference evidence="3 4" key="1">
    <citation type="journal article" date="2007" name="Science">
        <title>Sea anemone genome reveals ancestral eumetazoan gene repertoire and genomic organization.</title>
        <authorList>
            <person name="Putnam N.H."/>
            <person name="Srivastava M."/>
            <person name="Hellsten U."/>
            <person name="Dirks B."/>
            <person name="Chapman J."/>
            <person name="Salamov A."/>
            <person name="Terry A."/>
            <person name="Shapiro H."/>
            <person name="Lindquist E."/>
            <person name="Kapitonov V.V."/>
            <person name="Jurka J."/>
            <person name="Genikhovich G."/>
            <person name="Grigoriev I.V."/>
            <person name="Lucas S.M."/>
            <person name="Steele R.E."/>
            <person name="Finnerty J.R."/>
            <person name="Technau U."/>
            <person name="Martindale M.Q."/>
            <person name="Rokhsar D.S."/>
        </authorList>
    </citation>
    <scope>NUCLEOTIDE SEQUENCE [LARGE SCALE GENOMIC DNA]</scope>
    <source>
        <strain evidence="4">CH2 X CH6</strain>
    </source>
</reference>
<dbReference type="Proteomes" id="UP000001593">
    <property type="component" value="Unassembled WGS sequence"/>
</dbReference>
<protein>
    <recommendedName>
        <fullName evidence="2">Large ribosomal subunit protein bL21m</fullName>
    </recommendedName>
</protein>
<dbReference type="InterPro" id="IPR028909">
    <property type="entry name" value="bL21-like"/>
</dbReference>
<dbReference type="HOGENOM" id="CLU_1519641_0_0_1"/>
<sequence>MTLHGLGRSENFRVNPRAQGLPLIPPLPLGVGEGVTLRTRIRVSSFHKGNFKLTTGGENFTVIGRPLLERDLVTIFATVIEKTKTAKVIVFKKKRRKGYKRTRGGENFTVIGRPLLERDLVTIFATVIEKTKTAKVIVFKKKRRKGYKRTRGHRQDITVLRINSILLNPSHLSTAAV</sequence>
<dbReference type="GO" id="GO:0003735">
    <property type="term" value="F:structural constituent of ribosome"/>
    <property type="evidence" value="ECO:0000318"/>
    <property type="project" value="GO_Central"/>
</dbReference>
<evidence type="ECO:0000256" key="2">
    <source>
        <dbReference type="ARBA" id="ARBA00044129"/>
    </source>
</evidence>
<evidence type="ECO:0000313" key="4">
    <source>
        <dbReference type="Proteomes" id="UP000001593"/>
    </source>
</evidence>
<dbReference type="AlphaFoldDB" id="A7T4P2"/>
<comment type="similarity">
    <text evidence="1">Belongs to the bacterial ribosomal protein bL21 family.</text>
</comment>
<accession>A7T4P2</accession>
<dbReference type="GO" id="GO:0005762">
    <property type="term" value="C:mitochondrial large ribosomal subunit"/>
    <property type="evidence" value="ECO:0000318"/>
    <property type="project" value="GO_Central"/>
</dbReference>
<organism evidence="3 4">
    <name type="scientific">Nematostella vectensis</name>
    <name type="common">Starlet sea anemone</name>
    <dbReference type="NCBI Taxonomy" id="45351"/>
    <lineage>
        <taxon>Eukaryota</taxon>
        <taxon>Metazoa</taxon>
        <taxon>Cnidaria</taxon>
        <taxon>Anthozoa</taxon>
        <taxon>Hexacorallia</taxon>
        <taxon>Actiniaria</taxon>
        <taxon>Edwardsiidae</taxon>
        <taxon>Nematostella</taxon>
    </lineage>
</organism>
<dbReference type="GO" id="GO:0006412">
    <property type="term" value="P:translation"/>
    <property type="evidence" value="ECO:0007669"/>
    <property type="project" value="InterPro"/>
</dbReference>
<dbReference type="InterPro" id="IPR036164">
    <property type="entry name" value="bL21-like_sf"/>
</dbReference>